<feature type="transmembrane region" description="Helical" evidence="6">
    <location>
        <begin position="102"/>
        <end position="128"/>
    </location>
</feature>
<organism evidence="8 9">
    <name type="scientific">Bittarella massiliensis</name>
    <name type="common">ex Durand et al. 2017</name>
    <dbReference type="NCBI Taxonomy" id="1720313"/>
    <lineage>
        <taxon>Bacteria</taxon>
        <taxon>Bacillati</taxon>
        <taxon>Bacillota</taxon>
        <taxon>Clostridia</taxon>
        <taxon>Eubacteriales</taxon>
        <taxon>Oscillospiraceae</taxon>
        <taxon>Bittarella (ex Durand et al. 2017)</taxon>
    </lineage>
</organism>
<feature type="transmembrane region" description="Helical" evidence="6">
    <location>
        <begin position="543"/>
        <end position="564"/>
    </location>
</feature>
<feature type="domain" description="ABC3 transporter permease C-terminal" evidence="7">
    <location>
        <begin position="550"/>
        <end position="661"/>
    </location>
</feature>
<evidence type="ECO:0000256" key="4">
    <source>
        <dbReference type="ARBA" id="ARBA00022989"/>
    </source>
</evidence>
<feature type="transmembrane region" description="Helical" evidence="6">
    <location>
        <begin position="54"/>
        <end position="81"/>
    </location>
</feature>
<dbReference type="InterPro" id="IPR003838">
    <property type="entry name" value="ABC3_permease_C"/>
</dbReference>
<sequence>MCCKLAFRNVRRSLKDYFVYFLTLTFGVCIFYVFGSMDAQQALTNPVQSSVFVMLIQIMDVLSVFVSIVLGFLILYANTFLIKRRKKELGVYALLGMPKGKVNLIFLLETAVVGALSLACGLGLGVAASQAVSLLTAQVFEVKLDTFHFVFSPAAAGKTILYFAIIFVVVMALGSVSISRQKLIDLLSAQKKNQTFRAKKLWHSVVLFLLSVALIGTAYWMFIRNGMRMLGSEIPLIMLIGGVGTLLFFMSLSGFLLRICKSNKRLYYNKLNMFVLRQLNSKINTTYLSVTFICLMLLLSVGALSFGIGVAQSMQDQLAEITVYDVSLYNGSKEHSERPVMDILREHGFDLEGYLDGSVTFAYHDTGIHKADLLAGCYEGDDVPGTNITVDAVSESDYNALMELSGQPTFDLPEGEFAVIALSHDSQQAVKNYLKSERTVTLGGQTLRAHRDGYLTGALETSTGVGAAEDVIFVLPDRVAAAIPAYRSTISGFYAGDKEAAETAFLDFVNRVGDEIEKGSGIKIYGATSTLVYQIALGSKVTFLYIGIYLGIVFLLASAAILALQQLSEAADNNQRYRLLRKLGTADGMLRGAVFSQVALYFFIPLALALVHSAVFFYVMQSALTSIGVQNIWPSTLWTLGIVLVIYGAYFALTYFGARRMATETSLATK</sequence>
<feature type="transmembrane region" description="Helical" evidence="6">
    <location>
        <begin position="234"/>
        <end position="257"/>
    </location>
</feature>
<dbReference type="EMBL" id="FQVY01000004">
    <property type="protein sequence ID" value="SHG49216.1"/>
    <property type="molecule type" value="Genomic_DNA"/>
</dbReference>
<dbReference type="Proteomes" id="UP000184089">
    <property type="component" value="Unassembled WGS sequence"/>
</dbReference>
<keyword evidence="5 6" id="KW-0472">Membrane</keyword>
<dbReference type="Pfam" id="PF02687">
    <property type="entry name" value="FtsX"/>
    <property type="match status" value="2"/>
</dbReference>
<reference evidence="9" key="1">
    <citation type="submission" date="2016-11" db="EMBL/GenBank/DDBJ databases">
        <authorList>
            <person name="Jaros S."/>
            <person name="Januszkiewicz K."/>
            <person name="Wedrychowicz H."/>
        </authorList>
    </citation>
    <scope>NUCLEOTIDE SEQUENCE [LARGE SCALE GENOMIC DNA]</scope>
    <source>
        <strain evidence="9">DSM 4029</strain>
    </source>
</reference>
<feature type="transmembrane region" description="Helical" evidence="6">
    <location>
        <begin position="598"/>
        <end position="620"/>
    </location>
</feature>
<accession>A0AAQ1MF20</accession>
<dbReference type="InterPro" id="IPR052536">
    <property type="entry name" value="ABC-4_Integral_Memb_Prot"/>
</dbReference>
<dbReference type="AlphaFoldDB" id="A0AAQ1MF20"/>
<proteinExistence type="inferred from homology"/>
<keyword evidence="6" id="KW-0813">Transport</keyword>
<evidence type="ECO:0000256" key="1">
    <source>
        <dbReference type="ARBA" id="ARBA00004651"/>
    </source>
</evidence>
<evidence type="ECO:0000313" key="8">
    <source>
        <dbReference type="EMBL" id="SHG49216.1"/>
    </source>
</evidence>
<comment type="subcellular location">
    <subcellularLocation>
        <location evidence="1 6">Cell membrane</location>
        <topology evidence="1 6">Multi-pass membrane protein</topology>
    </subcellularLocation>
</comment>
<keyword evidence="3 6" id="KW-0812">Transmembrane</keyword>
<feature type="domain" description="ABC3 transporter permease C-terminal" evidence="7">
    <location>
        <begin position="61"/>
        <end position="181"/>
    </location>
</feature>
<feature type="transmembrane region" description="Helical" evidence="6">
    <location>
        <begin position="160"/>
        <end position="180"/>
    </location>
</feature>
<evidence type="ECO:0000259" key="7">
    <source>
        <dbReference type="Pfam" id="PF02687"/>
    </source>
</evidence>
<feature type="transmembrane region" description="Helical" evidence="6">
    <location>
        <begin position="287"/>
        <end position="308"/>
    </location>
</feature>
<dbReference type="GO" id="GO:0005886">
    <property type="term" value="C:plasma membrane"/>
    <property type="evidence" value="ECO:0007669"/>
    <property type="project" value="UniProtKB-SubCell"/>
</dbReference>
<evidence type="ECO:0000256" key="3">
    <source>
        <dbReference type="ARBA" id="ARBA00022692"/>
    </source>
</evidence>
<evidence type="ECO:0000313" key="9">
    <source>
        <dbReference type="Proteomes" id="UP000184089"/>
    </source>
</evidence>
<evidence type="ECO:0000256" key="5">
    <source>
        <dbReference type="ARBA" id="ARBA00023136"/>
    </source>
</evidence>
<protein>
    <submittedName>
        <fullName evidence="8">ABC transport system permease protein</fullName>
    </submittedName>
</protein>
<dbReference type="PANTHER" id="PTHR46795:SF3">
    <property type="entry name" value="ABC TRANSPORTER PERMEASE"/>
    <property type="match status" value="1"/>
</dbReference>
<evidence type="ECO:0000256" key="6">
    <source>
        <dbReference type="PIRNR" id="PIRNR018968"/>
    </source>
</evidence>
<gene>
    <name evidence="8" type="ORF">SAMN05444424_2553</name>
</gene>
<evidence type="ECO:0000256" key="2">
    <source>
        <dbReference type="ARBA" id="ARBA00022475"/>
    </source>
</evidence>
<keyword evidence="2 6" id="KW-1003">Cell membrane</keyword>
<dbReference type="InterPro" id="IPR027022">
    <property type="entry name" value="ABC_permease_BceB-typ"/>
</dbReference>
<feature type="transmembrane region" description="Helical" evidence="6">
    <location>
        <begin position="201"/>
        <end position="222"/>
    </location>
</feature>
<feature type="transmembrane region" description="Helical" evidence="6">
    <location>
        <begin position="632"/>
        <end position="653"/>
    </location>
</feature>
<dbReference type="RefSeq" id="WP_021660658.1">
    <property type="nucleotide sequence ID" value="NZ_FQVY01000004.1"/>
</dbReference>
<dbReference type="PANTHER" id="PTHR46795">
    <property type="entry name" value="ABC TRANSPORTER PERMEASE-RELATED-RELATED"/>
    <property type="match status" value="1"/>
</dbReference>
<dbReference type="PIRSF" id="PIRSF018968">
    <property type="entry name" value="ABC_permease_BceB"/>
    <property type="match status" value="1"/>
</dbReference>
<comment type="caution">
    <text evidence="8">The sequence shown here is derived from an EMBL/GenBank/DDBJ whole genome shotgun (WGS) entry which is preliminary data.</text>
</comment>
<keyword evidence="4 6" id="KW-1133">Transmembrane helix</keyword>
<comment type="similarity">
    <text evidence="6">Belongs to the ABC-4 integral membrane protein family.</text>
</comment>
<feature type="transmembrane region" description="Helical" evidence="6">
    <location>
        <begin position="17"/>
        <end position="34"/>
    </location>
</feature>
<name>A0AAQ1MF20_9FIRM</name>
<dbReference type="GO" id="GO:0055085">
    <property type="term" value="P:transmembrane transport"/>
    <property type="evidence" value="ECO:0007669"/>
    <property type="project" value="UniProtKB-UniRule"/>
</dbReference>